<keyword evidence="1" id="KW-0812">Transmembrane</keyword>
<evidence type="ECO:0000313" key="2">
    <source>
        <dbReference type="EMBL" id="SHE60148.1"/>
    </source>
</evidence>
<dbReference type="Proteomes" id="UP000184517">
    <property type="component" value="Unassembled WGS sequence"/>
</dbReference>
<evidence type="ECO:0000313" key="3">
    <source>
        <dbReference type="Proteomes" id="UP000184517"/>
    </source>
</evidence>
<feature type="transmembrane region" description="Helical" evidence="1">
    <location>
        <begin position="12"/>
        <end position="34"/>
    </location>
</feature>
<keyword evidence="1" id="KW-1133">Transmembrane helix</keyword>
<dbReference type="AlphaFoldDB" id="A0A1M4UTZ3"/>
<organism evidence="2 3">
    <name type="scientific">Marinomonas polaris DSM 16579</name>
    <dbReference type="NCBI Taxonomy" id="1122206"/>
    <lineage>
        <taxon>Bacteria</taxon>
        <taxon>Pseudomonadati</taxon>
        <taxon>Pseudomonadota</taxon>
        <taxon>Gammaproteobacteria</taxon>
        <taxon>Oceanospirillales</taxon>
        <taxon>Oceanospirillaceae</taxon>
        <taxon>Marinomonas</taxon>
    </lineage>
</organism>
<dbReference type="RefSeq" id="WP_072838140.1">
    <property type="nucleotide sequence ID" value="NZ_FQVF01000003.1"/>
</dbReference>
<reference evidence="3" key="1">
    <citation type="submission" date="2016-11" db="EMBL/GenBank/DDBJ databases">
        <authorList>
            <person name="Varghese N."/>
            <person name="Submissions S."/>
        </authorList>
    </citation>
    <scope>NUCLEOTIDE SEQUENCE [LARGE SCALE GENOMIC DNA]</scope>
    <source>
        <strain evidence="3">DSM 16579</strain>
    </source>
</reference>
<accession>A0A1M4UTZ3</accession>
<name>A0A1M4UTZ3_9GAMM</name>
<proteinExistence type="predicted"/>
<sequence>MNQRRYMKGSLLIELLVVCGLIGLFLPFLVIAIARMQERHLLAQTYQDQHTIKAAIDAHLKAQWSRLLPASCTIDESLYLTIESGMSPPIRLATRRIDKNSDWLQGADYGLCRSSVTVRNNPMETTMACHWKAGDRTTFSSCESNYSGHVLSDSASKSQIKLEDDAAIGQSGVIQSEDGFYWYIAEGKDVWSALWRTPEESGKSLELWNGLERFAVFPLLDNSRNGLVDTLDTEYGRFPLKNLRGLWVEYQYRLSDCKANRDAEFHQEYHSMRGEKWHYHSPCQGVDNQIIVL</sequence>
<keyword evidence="1" id="KW-0472">Membrane</keyword>
<dbReference type="InterPro" id="IPR045584">
    <property type="entry name" value="Pilin-like"/>
</dbReference>
<evidence type="ECO:0000256" key="1">
    <source>
        <dbReference type="SAM" id="Phobius"/>
    </source>
</evidence>
<protein>
    <submittedName>
        <fullName evidence="2">Uncharacterized protein</fullName>
    </submittedName>
</protein>
<gene>
    <name evidence="2" type="ORF">SAMN02745753_00488</name>
</gene>
<dbReference type="EMBL" id="FQVF01000003">
    <property type="protein sequence ID" value="SHE60148.1"/>
    <property type="molecule type" value="Genomic_DNA"/>
</dbReference>
<dbReference type="SUPFAM" id="SSF54523">
    <property type="entry name" value="Pili subunits"/>
    <property type="match status" value="1"/>
</dbReference>
<keyword evidence="3" id="KW-1185">Reference proteome</keyword>
<dbReference type="OrthoDB" id="6104893at2"/>
<dbReference type="STRING" id="1122206.SAMN02745753_00488"/>